<dbReference type="EMBL" id="FPCA01000004">
    <property type="protein sequence ID" value="SFU93942.1"/>
    <property type="molecule type" value="Genomic_DNA"/>
</dbReference>
<sequence>MRRTLNVLTVLFQTGLTLVFSFCVYMLFALFDYKGGIANFVGIVLFQPLAALLAAGSTLVFSFIVGLPIRINRQLNIWWRKHFYVSLFLALLGLGFCAASLTPLLIEAIPYGMDGMDLEYTVPNKFLSITGWFILSFGLLHLFPPYWLQQKVDNLFTK</sequence>
<dbReference type="AlphaFoldDB" id="A0A1I7K985"/>
<accession>A0A1I7K985</accession>
<gene>
    <name evidence="2" type="ORF">SAMN04487941_3540</name>
</gene>
<evidence type="ECO:0000256" key="1">
    <source>
        <dbReference type="SAM" id="Phobius"/>
    </source>
</evidence>
<reference evidence="3" key="1">
    <citation type="submission" date="2016-10" db="EMBL/GenBank/DDBJ databases">
        <authorList>
            <person name="Varghese N."/>
        </authorList>
    </citation>
    <scope>NUCLEOTIDE SEQUENCE [LARGE SCALE GENOMIC DNA]</scope>
    <source>
        <strain evidence="3">DSM 18820</strain>
    </source>
</reference>
<dbReference type="RefSeq" id="WP_068837246.1">
    <property type="nucleotide sequence ID" value="NZ_BMXC01000004.1"/>
</dbReference>
<name>A0A1I7K985_9BACT</name>
<evidence type="ECO:0000313" key="2">
    <source>
        <dbReference type="EMBL" id="SFU93942.1"/>
    </source>
</evidence>
<protein>
    <submittedName>
        <fullName evidence="2">Uncharacterized protein</fullName>
    </submittedName>
</protein>
<keyword evidence="3" id="KW-1185">Reference proteome</keyword>
<evidence type="ECO:0000313" key="3">
    <source>
        <dbReference type="Proteomes" id="UP000182491"/>
    </source>
</evidence>
<proteinExistence type="predicted"/>
<organism evidence="2 3">
    <name type="scientific">Pontibacter akesuensis</name>
    <dbReference type="NCBI Taxonomy" id="388950"/>
    <lineage>
        <taxon>Bacteria</taxon>
        <taxon>Pseudomonadati</taxon>
        <taxon>Bacteroidota</taxon>
        <taxon>Cytophagia</taxon>
        <taxon>Cytophagales</taxon>
        <taxon>Hymenobacteraceae</taxon>
        <taxon>Pontibacter</taxon>
    </lineage>
</organism>
<keyword evidence="1" id="KW-1133">Transmembrane helix</keyword>
<feature type="transmembrane region" description="Helical" evidence="1">
    <location>
        <begin position="51"/>
        <end position="71"/>
    </location>
</feature>
<dbReference type="OrthoDB" id="1448850at2"/>
<feature type="transmembrane region" description="Helical" evidence="1">
    <location>
        <begin position="7"/>
        <end position="31"/>
    </location>
</feature>
<feature type="transmembrane region" description="Helical" evidence="1">
    <location>
        <begin position="83"/>
        <end position="106"/>
    </location>
</feature>
<keyword evidence="1" id="KW-0812">Transmembrane</keyword>
<dbReference type="Proteomes" id="UP000182491">
    <property type="component" value="Unassembled WGS sequence"/>
</dbReference>
<feature type="transmembrane region" description="Helical" evidence="1">
    <location>
        <begin position="126"/>
        <end position="148"/>
    </location>
</feature>
<keyword evidence="1" id="KW-0472">Membrane</keyword>